<feature type="region of interest" description="Disordered" evidence="1">
    <location>
        <begin position="31"/>
        <end position="51"/>
    </location>
</feature>
<feature type="compositionally biased region" description="Polar residues" evidence="1">
    <location>
        <begin position="35"/>
        <end position="49"/>
    </location>
</feature>
<proteinExistence type="predicted"/>
<evidence type="ECO:0000256" key="1">
    <source>
        <dbReference type="SAM" id="MobiDB-lite"/>
    </source>
</evidence>
<name>A0A4Q4MZ67_ALTAL</name>
<protein>
    <submittedName>
        <fullName evidence="2">Uncharacterized protein</fullName>
    </submittedName>
</protein>
<gene>
    <name evidence="2" type="ORF">AA0117_g12930</name>
</gene>
<dbReference type="EMBL" id="PDXD01000100">
    <property type="protein sequence ID" value="RYN62346.1"/>
    <property type="molecule type" value="Genomic_DNA"/>
</dbReference>
<evidence type="ECO:0000313" key="2">
    <source>
        <dbReference type="EMBL" id="RYN62346.1"/>
    </source>
</evidence>
<reference evidence="3" key="1">
    <citation type="journal article" date="2019" name="bioRxiv">
        <title>Genomics, evolutionary history and diagnostics of the Alternaria alternata species group including apple and Asian pear pathotypes.</title>
        <authorList>
            <person name="Armitage A.D."/>
            <person name="Cockerton H.M."/>
            <person name="Sreenivasaprasad S."/>
            <person name="Woodhall J.W."/>
            <person name="Lane C.R."/>
            <person name="Harrison R.J."/>
            <person name="Clarkson J.P."/>
        </authorList>
    </citation>
    <scope>NUCLEOTIDE SEQUENCE [LARGE SCALE GENOMIC DNA]</scope>
    <source>
        <strain evidence="3">FERA 1177</strain>
    </source>
</reference>
<dbReference type="AlphaFoldDB" id="A0A4Q4MZ67"/>
<accession>A0A4Q4MZ67</accession>
<comment type="caution">
    <text evidence="2">The sequence shown here is derived from an EMBL/GenBank/DDBJ whole genome shotgun (WGS) entry which is preliminary data.</text>
</comment>
<sequence>MNGSTLRQLSLPCADEHLKLVREREQFRREEQQRIASTDMGTQTLQNTGPWMERTRWPITYQGIRRDVWLGLAELPVVPDGVDRTIGQADMAFDTSCPGCA</sequence>
<evidence type="ECO:0000313" key="3">
    <source>
        <dbReference type="Proteomes" id="UP000291422"/>
    </source>
</evidence>
<organism evidence="2 3">
    <name type="scientific">Alternaria alternata</name>
    <name type="common">Alternaria rot fungus</name>
    <name type="synonym">Torula alternata</name>
    <dbReference type="NCBI Taxonomy" id="5599"/>
    <lineage>
        <taxon>Eukaryota</taxon>
        <taxon>Fungi</taxon>
        <taxon>Dikarya</taxon>
        <taxon>Ascomycota</taxon>
        <taxon>Pezizomycotina</taxon>
        <taxon>Dothideomycetes</taxon>
        <taxon>Pleosporomycetidae</taxon>
        <taxon>Pleosporales</taxon>
        <taxon>Pleosporineae</taxon>
        <taxon>Pleosporaceae</taxon>
        <taxon>Alternaria</taxon>
        <taxon>Alternaria sect. Alternaria</taxon>
        <taxon>Alternaria alternata complex</taxon>
    </lineage>
</organism>
<dbReference type="Proteomes" id="UP000291422">
    <property type="component" value="Unassembled WGS sequence"/>
</dbReference>